<dbReference type="EMBL" id="JBHRSV010000012">
    <property type="protein sequence ID" value="MFC2925844.1"/>
    <property type="molecule type" value="Genomic_DNA"/>
</dbReference>
<name>A0ABV6ZWM1_9PROT</name>
<dbReference type="Proteomes" id="UP001595379">
    <property type="component" value="Unassembled WGS sequence"/>
</dbReference>
<evidence type="ECO:0000313" key="2">
    <source>
        <dbReference type="Proteomes" id="UP001595379"/>
    </source>
</evidence>
<proteinExistence type="predicted"/>
<reference evidence="2" key="1">
    <citation type="journal article" date="2019" name="Int. J. Syst. Evol. Microbiol.">
        <title>The Global Catalogue of Microorganisms (GCM) 10K type strain sequencing project: providing services to taxonomists for standard genome sequencing and annotation.</title>
        <authorList>
            <consortium name="The Broad Institute Genomics Platform"/>
            <consortium name="The Broad Institute Genome Sequencing Center for Infectious Disease"/>
            <person name="Wu L."/>
            <person name="Ma J."/>
        </authorList>
    </citation>
    <scope>NUCLEOTIDE SEQUENCE [LARGE SCALE GENOMIC DNA]</scope>
    <source>
        <strain evidence="2">KCTC 52487</strain>
    </source>
</reference>
<organism evidence="1 2">
    <name type="scientific">Hyphobacterium vulgare</name>
    <dbReference type="NCBI Taxonomy" id="1736751"/>
    <lineage>
        <taxon>Bacteria</taxon>
        <taxon>Pseudomonadati</taxon>
        <taxon>Pseudomonadota</taxon>
        <taxon>Alphaproteobacteria</taxon>
        <taxon>Maricaulales</taxon>
        <taxon>Maricaulaceae</taxon>
        <taxon>Hyphobacterium</taxon>
    </lineage>
</organism>
<accession>A0ABV6ZWM1</accession>
<sequence>MPLTATLLALVQAASPAEPPDCAVYEAWFARQEALHTRFRASPVQSPMGYQSIDSPGFRQNVERILDGSDTFYRSLSVEAALQERAEHDAVLAEEWDRIQREEPELFLNPLWHAPGIDYEAGYYRDRIFYRVETRASARLNRSAPEPVSLPEGIVEAIEGWPEREPLDCSMYSSQARSHENDLNRSRPLAFSPAAFSTNGQFAVIYIEDVCNAVCGWGGFYLLERIDDEWVVIGSAGEWVG</sequence>
<keyword evidence="2" id="KW-1185">Reference proteome</keyword>
<gene>
    <name evidence="1" type="ORF">ACFOOR_06975</name>
</gene>
<protein>
    <submittedName>
        <fullName evidence="1">Uncharacterized protein</fullName>
    </submittedName>
</protein>
<evidence type="ECO:0000313" key="1">
    <source>
        <dbReference type="EMBL" id="MFC2925844.1"/>
    </source>
</evidence>
<dbReference type="RefSeq" id="WP_343164965.1">
    <property type="nucleotide sequence ID" value="NZ_JBHRSV010000012.1"/>
</dbReference>
<comment type="caution">
    <text evidence="1">The sequence shown here is derived from an EMBL/GenBank/DDBJ whole genome shotgun (WGS) entry which is preliminary data.</text>
</comment>